<organism evidence="1">
    <name type="scientific">Amphimedon queenslandica</name>
    <name type="common">Sponge</name>
    <dbReference type="NCBI Taxonomy" id="400682"/>
    <lineage>
        <taxon>Eukaryota</taxon>
        <taxon>Metazoa</taxon>
        <taxon>Porifera</taxon>
        <taxon>Demospongiae</taxon>
        <taxon>Heteroscleromorpha</taxon>
        <taxon>Haplosclerida</taxon>
        <taxon>Niphatidae</taxon>
        <taxon>Amphimedon</taxon>
    </lineage>
</organism>
<dbReference type="InterPro" id="IPR006626">
    <property type="entry name" value="PbH1"/>
</dbReference>
<accession>A0A1X7VEM6</accession>
<proteinExistence type="predicted"/>
<dbReference type="EnsemblMetazoa" id="Aqu2.1.38458_001">
    <property type="protein sequence ID" value="Aqu2.1.38458_001"/>
    <property type="gene ID" value="Aqu2.1.38458"/>
</dbReference>
<reference evidence="1" key="1">
    <citation type="submission" date="2017-05" db="UniProtKB">
        <authorList>
            <consortium name="EnsemblMetazoa"/>
        </authorList>
    </citation>
    <scope>IDENTIFICATION</scope>
</reference>
<evidence type="ECO:0000313" key="1">
    <source>
        <dbReference type="EnsemblMetazoa" id="Aqu2.1.38458_001"/>
    </source>
</evidence>
<sequence>MAKNEPGGGGLQIEFPFCLPGNYDYDCAKSDISLVSNKYTSNLYYDIKDSVFSGNLAYKGFDSILKSRNEERRNFNFGKGGGLSVVFKARAHYNSISINKCTFDGNKAHYGGGFYVGYFDYANFNNFSMTNSVVRSNENCFIQNSLWDTDESGGGGKIQYELNLTSVRGNNDVYITDCSIENNTGISGGGLYVCSSIGLSFINHVIIEGTQFIENSAFLGSALYYGQRFSSATISGKKVTAKLNNCIFESNTPRCQNSKQNTSFLPCSGIIYSNSFDLHLSGHFEFDNNTDTPIVLHSADLVVMSKSTLTFTNNTANEGGGGMGFYDCSYLTVHSNTSFYFINNKVLTNTGGGAIYSGRCNGDDQASLVTSECFVRSNKPSLHPDKWNSNFNFRNNKVSGKINSVFVTSMEPCWYSKHNSMIVKPDDIKDAFCWSNWNYDNDTTEMEDEEEEIDYNIRCKHNVMSSISLIRTKKSNINLYSGQKLPKLDLYDGKNKLVNWTNQLSYCIVSGNASFDGTVDKCTFNVAGSHQIFGNTTSSRVRVDTVDGLSISFDVDFLQCNWPLEQQGNSGCTVPSKYFSCDNDPCYYDDIVFTKYYQYCLHNIGNDTNNELQIAECPSSYVNTTYRQPYNKISESNCVSSEFSTRNGILCSECTEGYSVPINSFYLECLECSNRTKGWLLFLLIQILPMTLMFETIANLNPQVFALIMEGRILPLLFLLSIATLSSSSCPTSYYTNVISVNKRCNGLGSSDHESCYSSLDQAFEAVLNNETRHKVIICISQGKHQLSSSYNFSDVSDFAIVGDGSAEDVNISCTEGAGLSFYHSNTLFFQGFTLFQCGASQMSTSKKINSPGYDQEDYLPFKVAMYITLTLNVIINDVTWHQSKGTGLTFYFSGNVIIDSSKFIQNGHGMSNNEHGGGGLQIEFPFCLPGDYYFDCAKRDIMSNNRSVYTSNLYYDIKDSVFIGNLAYKGFDSILKSRNQKRRNYNFGKGGGLSVIFKARAHHNSISIHNCKFNRNKAHYGGGFHVGYFDDAYFNHFNMTNSVVSNNKNYLQQNLSWNTDESGGGGKIVYELNVTNFLGFNDVCITNCSIENNTGISGGGLYVCSSIGLPSISLVTIEGTQFIRNSAFLGSALYYGQRFLSVTISFKQKKKQTHSFLPCSGIIYSNSFDLHLLGDFEFHNNADTPIVLHSADLVVVSKSTLTFINNIANEGGGGIGFYDCSYLTVYPDTSFNFVNNKVLTNTGGGAIYSGRCNGDDQASLVTSECFVRLYNLYTHPENWNSTFNFWNNTVNGMINSVFVTSMEPCWFPENKSMIVDENSIEHAFCWSNWYYNMTEVENRLNFTSCEANVKSGISFIGVKKSTVRYYSGQKLPKIELYDGKNKLVEDTDQKLSYCIVKGKASFYASNFTKCTSNYGDSQRIFGNPSNIQVKIETVDGLSIFLNVHFSNCNWPLEQQQQQQQNLGCTVPSKYFSCDNDPNCYYDELVFTKNYQYCLYNIGNDTNNELQIAECPSSY</sequence>
<dbReference type="InParanoid" id="A0A1X7VEM6"/>
<name>A0A1X7VEM6_AMPQE</name>
<dbReference type="OrthoDB" id="5989148at2759"/>
<protein>
    <submittedName>
        <fullName evidence="1">Uncharacterized protein</fullName>
    </submittedName>
</protein>
<dbReference type="SMART" id="SM00710">
    <property type="entry name" value="PbH1"/>
    <property type="match status" value="9"/>
</dbReference>